<evidence type="ECO:0000256" key="2">
    <source>
        <dbReference type="PROSITE-ProRule" id="PRU00110"/>
    </source>
</evidence>
<evidence type="ECO:0000259" key="3">
    <source>
        <dbReference type="PROSITE" id="PS50894"/>
    </source>
</evidence>
<dbReference type="Gene3D" id="1.20.120.160">
    <property type="entry name" value="HPT domain"/>
    <property type="match status" value="1"/>
</dbReference>
<reference evidence="4 5" key="1">
    <citation type="submission" date="2016-10" db="EMBL/GenBank/DDBJ databases">
        <authorList>
            <person name="de Groot N.N."/>
        </authorList>
    </citation>
    <scope>NUCLEOTIDE SEQUENCE [LARGE SCALE GENOMIC DNA]</scope>
    <source>
        <strain evidence="4 5">LMG 2158</strain>
    </source>
</reference>
<dbReference type="Pfam" id="PF01627">
    <property type="entry name" value="Hpt"/>
    <property type="match status" value="1"/>
</dbReference>
<gene>
    <name evidence="4" type="ORF">SAMN05216581_5351</name>
</gene>
<organism evidence="4 5">
    <name type="scientific">Pseudomonas asplenii</name>
    <dbReference type="NCBI Taxonomy" id="53407"/>
    <lineage>
        <taxon>Bacteria</taxon>
        <taxon>Pseudomonadati</taxon>
        <taxon>Pseudomonadota</taxon>
        <taxon>Gammaproteobacteria</taxon>
        <taxon>Pseudomonadales</taxon>
        <taxon>Pseudomonadaceae</taxon>
        <taxon>Pseudomonas</taxon>
    </lineage>
</organism>
<dbReference type="GO" id="GO:0004672">
    <property type="term" value="F:protein kinase activity"/>
    <property type="evidence" value="ECO:0007669"/>
    <property type="project" value="UniProtKB-ARBA"/>
</dbReference>
<proteinExistence type="predicted"/>
<dbReference type="RefSeq" id="WP_010449914.1">
    <property type="nucleotide sequence ID" value="NZ_CP087202.1"/>
</dbReference>
<dbReference type="AlphaFoldDB" id="A0A1H6P8I4"/>
<name>A0A1H6P8I4_9PSED</name>
<dbReference type="PROSITE" id="PS50894">
    <property type="entry name" value="HPT"/>
    <property type="match status" value="1"/>
</dbReference>
<dbReference type="Proteomes" id="UP000182272">
    <property type="component" value="Chromosome I"/>
</dbReference>
<evidence type="ECO:0000313" key="5">
    <source>
        <dbReference type="Proteomes" id="UP000182272"/>
    </source>
</evidence>
<dbReference type="CDD" id="cd00088">
    <property type="entry name" value="HPT"/>
    <property type="match status" value="1"/>
</dbReference>
<protein>
    <submittedName>
        <fullName evidence="4">HPt (Histidine-containing phosphotransfer) domain-containing protein</fullName>
    </submittedName>
</protein>
<keyword evidence="1" id="KW-0902">Two-component regulatory system</keyword>
<feature type="modified residue" description="Phosphohistidine" evidence="2">
    <location>
        <position position="57"/>
    </location>
</feature>
<dbReference type="SUPFAM" id="SSF47226">
    <property type="entry name" value="Histidine-containing phosphotransfer domain, HPT domain"/>
    <property type="match status" value="1"/>
</dbReference>
<evidence type="ECO:0000256" key="1">
    <source>
        <dbReference type="ARBA" id="ARBA00023012"/>
    </source>
</evidence>
<sequence length="119" mass="13925">MNVNQEKHLDYEVLSALQEVMEDEYPVLLETFLNDSEKRLGQLHQADNRVELGLLAHSFKGSSSNMGALYLADLCRQLEEQAMQLPLMEVEELLGRIDREYEQVRHLYACERERFPVKQ</sequence>
<accession>A0A1H6P8I4</accession>
<dbReference type="EMBL" id="LT629972">
    <property type="protein sequence ID" value="SEI23962.1"/>
    <property type="molecule type" value="Genomic_DNA"/>
</dbReference>
<dbReference type="InterPro" id="IPR036641">
    <property type="entry name" value="HPT_dom_sf"/>
</dbReference>
<dbReference type="InterPro" id="IPR008207">
    <property type="entry name" value="Sig_transdc_His_kin_Hpt_dom"/>
</dbReference>
<dbReference type="GO" id="GO:0000160">
    <property type="term" value="P:phosphorelay signal transduction system"/>
    <property type="evidence" value="ECO:0007669"/>
    <property type="project" value="UniProtKB-KW"/>
</dbReference>
<dbReference type="OrthoDB" id="9131849at2"/>
<keyword evidence="2" id="KW-0597">Phosphoprotein</keyword>
<feature type="domain" description="HPt" evidence="3">
    <location>
        <begin position="17"/>
        <end position="111"/>
    </location>
</feature>
<evidence type="ECO:0000313" key="4">
    <source>
        <dbReference type="EMBL" id="SEI23962.1"/>
    </source>
</evidence>